<evidence type="ECO:0000256" key="6">
    <source>
        <dbReference type="HAMAP-Rule" id="MF_00337"/>
    </source>
</evidence>
<keyword evidence="9" id="KW-1185">Reference proteome</keyword>
<dbReference type="GO" id="GO:0006308">
    <property type="term" value="P:DNA catabolic process"/>
    <property type="evidence" value="ECO:0007669"/>
    <property type="project" value="UniProtKB-UniRule"/>
</dbReference>
<feature type="region of interest" description="Disordered" evidence="7">
    <location>
        <begin position="1"/>
        <end position="21"/>
    </location>
</feature>
<name>A0A829Y972_9GAMM</name>
<feature type="compositionally biased region" description="Polar residues" evidence="7">
    <location>
        <begin position="1"/>
        <end position="14"/>
    </location>
</feature>
<evidence type="ECO:0000256" key="5">
    <source>
        <dbReference type="ARBA" id="ARBA00022839"/>
    </source>
</evidence>
<evidence type="ECO:0000256" key="1">
    <source>
        <dbReference type="ARBA" id="ARBA00009998"/>
    </source>
</evidence>
<proteinExistence type="inferred from homology"/>
<keyword evidence="3 6" id="KW-0540">Nuclease</keyword>
<dbReference type="NCBIfam" id="NF002140">
    <property type="entry name" value="PRK00977.1-4"/>
    <property type="match status" value="1"/>
</dbReference>
<dbReference type="PANTHER" id="PTHR34137">
    <property type="entry name" value="EXODEOXYRIBONUCLEASE 7 SMALL SUBUNIT"/>
    <property type="match status" value="1"/>
</dbReference>
<dbReference type="SUPFAM" id="SSF116842">
    <property type="entry name" value="XseB-like"/>
    <property type="match status" value="1"/>
</dbReference>
<protein>
    <recommendedName>
        <fullName evidence="6">Exodeoxyribonuclease 7 small subunit</fullName>
        <ecNumber evidence="6">3.1.11.6</ecNumber>
    </recommendedName>
    <alternativeName>
        <fullName evidence="6">Exodeoxyribonuclease VII small subunit</fullName>
        <shortName evidence="6">Exonuclease VII small subunit</shortName>
    </alternativeName>
</protein>
<comment type="caution">
    <text evidence="8">The sequence shown here is derived from an EMBL/GenBank/DDBJ whole genome shotgun (WGS) entry which is preliminary data.</text>
</comment>
<comment type="similarity">
    <text evidence="1 6">Belongs to the XseB family.</text>
</comment>
<evidence type="ECO:0000313" key="8">
    <source>
        <dbReference type="EMBL" id="GFE79710.1"/>
    </source>
</evidence>
<evidence type="ECO:0000256" key="4">
    <source>
        <dbReference type="ARBA" id="ARBA00022801"/>
    </source>
</evidence>
<dbReference type="GO" id="GO:0009318">
    <property type="term" value="C:exodeoxyribonuclease VII complex"/>
    <property type="evidence" value="ECO:0007669"/>
    <property type="project" value="UniProtKB-UniRule"/>
</dbReference>
<keyword evidence="4 6" id="KW-0378">Hydrolase</keyword>
<evidence type="ECO:0000256" key="3">
    <source>
        <dbReference type="ARBA" id="ARBA00022722"/>
    </source>
</evidence>
<dbReference type="InterPro" id="IPR003761">
    <property type="entry name" value="Exonuc_VII_S"/>
</dbReference>
<dbReference type="InterPro" id="IPR037004">
    <property type="entry name" value="Exonuc_VII_ssu_sf"/>
</dbReference>
<reference evidence="9" key="1">
    <citation type="submission" date="2020-01" db="EMBL/GenBank/DDBJ databases">
        <title>'Steroidobacter agaridevorans' sp. nov., agar-degrading bacteria isolated from rhizosphere soils.</title>
        <authorList>
            <person name="Ikenaga M."/>
            <person name="Kataoka M."/>
            <person name="Murouchi A."/>
            <person name="Katsuragi S."/>
            <person name="Sakai M."/>
        </authorList>
    </citation>
    <scope>NUCLEOTIDE SEQUENCE [LARGE SCALE GENOMIC DNA]</scope>
    <source>
        <strain evidence="9">YU21-B</strain>
    </source>
</reference>
<keyword evidence="5 6" id="KW-0269">Exonuclease</keyword>
<dbReference type="RefSeq" id="WP_161811475.1">
    <property type="nucleotide sequence ID" value="NZ_BLJN01000002.1"/>
</dbReference>
<dbReference type="NCBIfam" id="TIGR01280">
    <property type="entry name" value="xseB"/>
    <property type="match status" value="1"/>
</dbReference>
<dbReference type="Gene3D" id="1.10.287.1040">
    <property type="entry name" value="Exonuclease VII, small subunit"/>
    <property type="match status" value="1"/>
</dbReference>
<comment type="catalytic activity">
    <reaction evidence="6">
        <text>Exonucleolytic cleavage in either 5'- to 3'- or 3'- to 5'-direction to yield nucleoside 5'-phosphates.</text>
        <dbReference type="EC" id="3.1.11.6"/>
    </reaction>
</comment>
<dbReference type="PANTHER" id="PTHR34137:SF1">
    <property type="entry name" value="EXODEOXYRIBONUCLEASE 7 SMALL SUBUNIT"/>
    <property type="match status" value="1"/>
</dbReference>
<comment type="subcellular location">
    <subcellularLocation>
        <location evidence="6">Cytoplasm</location>
    </subcellularLocation>
</comment>
<dbReference type="Proteomes" id="UP000445000">
    <property type="component" value="Unassembled WGS sequence"/>
</dbReference>
<dbReference type="HAMAP" id="MF_00337">
    <property type="entry name" value="Exonuc_7_S"/>
    <property type="match status" value="1"/>
</dbReference>
<comment type="subunit">
    <text evidence="6">Heterooligomer composed of large and small subunits.</text>
</comment>
<evidence type="ECO:0000256" key="7">
    <source>
        <dbReference type="SAM" id="MobiDB-lite"/>
    </source>
</evidence>
<gene>
    <name evidence="6 8" type="primary">xseB</name>
    <name evidence="8" type="ORF">GCM10011487_17100</name>
</gene>
<evidence type="ECO:0000256" key="2">
    <source>
        <dbReference type="ARBA" id="ARBA00022490"/>
    </source>
</evidence>
<keyword evidence="2 6" id="KW-0963">Cytoplasm</keyword>
<accession>A0A829Y972</accession>
<sequence length="99" mass="10879">MTPTPIVTSKTPSAETAVEPTADFERSLAELEAIVDKLEQGDLSLDDSLRHFERGVQLTRSCQSALKQAEQKVEILLRRSGAEGEFAAAPFDTDTDDER</sequence>
<dbReference type="GO" id="GO:0005829">
    <property type="term" value="C:cytosol"/>
    <property type="evidence" value="ECO:0007669"/>
    <property type="project" value="TreeGrafter"/>
</dbReference>
<dbReference type="EC" id="3.1.11.6" evidence="6"/>
<comment type="function">
    <text evidence="6">Bidirectionally degrades single-stranded DNA into large acid-insoluble oligonucleotides, which are then degraded further into small acid-soluble oligonucleotides.</text>
</comment>
<dbReference type="EMBL" id="BLJN01000002">
    <property type="protein sequence ID" value="GFE79710.1"/>
    <property type="molecule type" value="Genomic_DNA"/>
</dbReference>
<evidence type="ECO:0000313" key="9">
    <source>
        <dbReference type="Proteomes" id="UP000445000"/>
    </source>
</evidence>
<dbReference type="AlphaFoldDB" id="A0A829Y972"/>
<organism evidence="8 9">
    <name type="scientific">Steroidobacter agaridevorans</name>
    <dbReference type="NCBI Taxonomy" id="2695856"/>
    <lineage>
        <taxon>Bacteria</taxon>
        <taxon>Pseudomonadati</taxon>
        <taxon>Pseudomonadota</taxon>
        <taxon>Gammaproteobacteria</taxon>
        <taxon>Steroidobacterales</taxon>
        <taxon>Steroidobacteraceae</taxon>
        <taxon>Steroidobacter</taxon>
    </lineage>
</organism>
<dbReference type="Pfam" id="PF02609">
    <property type="entry name" value="Exonuc_VII_S"/>
    <property type="match status" value="1"/>
</dbReference>
<dbReference type="GO" id="GO:0008855">
    <property type="term" value="F:exodeoxyribonuclease VII activity"/>
    <property type="evidence" value="ECO:0007669"/>
    <property type="project" value="UniProtKB-UniRule"/>
</dbReference>